<evidence type="ECO:0000313" key="2">
    <source>
        <dbReference type="Proteomes" id="UP000489600"/>
    </source>
</evidence>
<gene>
    <name evidence="1" type="ORF">ANE_LOCUS27419</name>
</gene>
<organism evidence="1 2">
    <name type="scientific">Arabis nemorensis</name>
    <dbReference type="NCBI Taxonomy" id="586526"/>
    <lineage>
        <taxon>Eukaryota</taxon>
        <taxon>Viridiplantae</taxon>
        <taxon>Streptophyta</taxon>
        <taxon>Embryophyta</taxon>
        <taxon>Tracheophyta</taxon>
        <taxon>Spermatophyta</taxon>
        <taxon>Magnoliopsida</taxon>
        <taxon>eudicotyledons</taxon>
        <taxon>Gunneridae</taxon>
        <taxon>Pentapetalae</taxon>
        <taxon>rosids</taxon>
        <taxon>malvids</taxon>
        <taxon>Brassicales</taxon>
        <taxon>Brassicaceae</taxon>
        <taxon>Arabideae</taxon>
        <taxon>Arabis</taxon>
    </lineage>
</organism>
<reference evidence="1" key="1">
    <citation type="submission" date="2019-07" db="EMBL/GenBank/DDBJ databases">
        <authorList>
            <person name="Dittberner H."/>
        </authorList>
    </citation>
    <scope>NUCLEOTIDE SEQUENCE [LARGE SCALE GENOMIC DNA]</scope>
</reference>
<accession>A0A565CTC9</accession>
<keyword evidence="2" id="KW-1185">Reference proteome</keyword>
<dbReference type="AlphaFoldDB" id="A0A565CTC9"/>
<name>A0A565CTC9_9BRAS</name>
<dbReference type="Proteomes" id="UP000489600">
    <property type="component" value="Unassembled WGS sequence"/>
</dbReference>
<comment type="caution">
    <text evidence="1">The sequence shown here is derived from an EMBL/GenBank/DDBJ whole genome shotgun (WGS) entry which is preliminary data.</text>
</comment>
<proteinExistence type="predicted"/>
<protein>
    <submittedName>
        <fullName evidence="1">Uncharacterized protein</fullName>
    </submittedName>
</protein>
<sequence length="90" mass="10361">MFYPKSARLCYMSKYIKDMGRRMLDCLPEVTVSKCACIIFFVDETPNFMLSRLFLGSNQSLKHKINNPYVYDVSDTILERIASQGVTSYG</sequence>
<evidence type="ECO:0000313" key="1">
    <source>
        <dbReference type="EMBL" id="VVB16975.1"/>
    </source>
</evidence>
<dbReference type="EMBL" id="CABITT030000008">
    <property type="protein sequence ID" value="VVB16975.1"/>
    <property type="molecule type" value="Genomic_DNA"/>
</dbReference>